<dbReference type="AlphaFoldDB" id="A0AA40B0D6"/>
<gene>
    <name evidence="2" type="ORF">B0H67DRAFT_129327</name>
</gene>
<evidence type="ECO:0000313" key="2">
    <source>
        <dbReference type="EMBL" id="KAK0725351.1"/>
    </source>
</evidence>
<organism evidence="2 3">
    <name type="scientific">Lasiosphaeris hirsuta</name>
    <dbReference type="NCBI Taxonomy" id="260670"/>
    <lineage>
        <taxon>Eukaryota</taxon>
        <taxon>Fungi</taxon>
        <taxon>Dikarya</taxon>
        <taxon>Ascomycota</taxon>
        <taxon>Pezizomycotina</taxon>
        <taxon>Sordariomycetes</taxon>
        <taxon>Sordariomycetidae</taxon>
        <taxon>Sordariales</taxon>
        <taxon>Lasiosphaeriaceae</taxon>
        <taxon>Lasiosphaeris</taxon>
    </lineage>
</organism>
<evidence type="ECO:0000256" key="1">
    <source>
        <dbReference type="SAM" id="MobiDB-lite"/>
    </source>
</evidence>
<protein>
    <submittedName>
        <fullName evidence="2">Uncharacterized protein</fullName>
    </submittedName>
</protein>
<evidence type="ECO:0000313" key="3">
    <source>
        <dbReference type="Proteomes" id="UP001172102"/>
    </source>
</evidence>
<accession>A0AA40B0D6</accession>
<dbReference type="EMBL" id="JAUKUA010000002">
    <property type="protein sequence ID" value="KAK0725351.1"/>
    <property type="molecule type" value="Genomic_DNA"/>
</dbReference>
<dbReference type="Proteomes" id="UP001172102">
    <property type="component" value="Unassembled WGS sequence"/>
</dbReference>
<feature type="compositionally biased region" description="Basic and acidic residues" evidence="1">
    <location>
        <begin position="18"/>
        <end position="29"/>
    </location>
</feature>
<keyword evidence="3" id="KW-1185">Reference proteome</keyword>
<sequence length="78" mass="8103">MAVRQLLVCGGLGTWGSRDAKDERCHDADGIDSPTGTTPAGSDKNGLPGCQPTLVPNVDSQAVIPRITTKELSGGRQQ</sequence>
<reference evidence="2" key="1">
    <citation type="submission" date="2023-06" db="EMBL/GenBank/DDBJ databases">
        <title>Genome-scale phylogeny and comparative genomics of the fungal order Sordariales.</title>
        <authorList>
            <consortium name="Lawrence Berkeley National Laboratory"/>
            <person name="Hensen N."/>
            <person name="Bonometti L."/>
            <person name="Westerberg I."/>
            <person name="Brannstrom I.O."/>
            <person name="Guillou S."/>
            <person name="Cros-Aarteil S."/>
            <person name="Calhoun S."/>
            <person name="Haridas S."/>
            <person name="Kuo A."/>
            <person name="Mondo S."/>
            <person name="Pangilinan J."/>
            <person name="Riley R."/>
            <person name="Labutti K."/>
            <person name="Andreopoulos B."/>
            <person name="Lipzen A."/>
            <person name="Chen C."/>
            <person name="Yanf M."/>
            <person name="Daum C."/>
            <person name="Ng V."/>
            <person name="Clum A."/>
            <person name="Steindorff A."/>
            <person name="Ohm R."/>
            <person name="Martin F."/>
            <person name="Silar P."/>
            <person name="Natvig D."/>
            <person name="Lalanne C."/>
            <person name="Gautier V."/>
            <person name="Ament-Velasquez S.L."/>
            <person name="Kruys A."/>
            <person name="Hutchinson M.I."/>
            <person name="Powell A.J."/>
            <person name="Barry K."/>
            <person name="Miller A.N."/>
            <person name="Grigoriev I.V."/>
            <person name="Debuchy R."/>
            <person name="Gladieux P."/>
            <person name="Thoren M.H."/>
            <person name="Johannesson H."/>
        </authorList>
    </citation>
    <scope>NUCLEOTIDE SEQUENCE</scope>
    <source>
        <strain evidence="2">SMH4607-1</strain>
    </source>
</reference>
<name>A0AA40B0D6_9PEZI</name>
<proteinExistence type="predicted"/>
<comment type="caution">
    <text evidence="2">The sequence shown here is derived from an EMBL/GenBank/DDBJ whole genome shotgun (WGS) entry which is preliminary data.</text>
</comment>
<feature type="region of interest" description="Disordered" evidence="1">
    <location>
        <begin position="18"/>
        <end position="78"/>
    </location>
</feature>